<comment type="caution">
    <text evidence="1">The sequence shown here is derived from an EMBL/GenBank/DDBJ whole genome shotgun (WGS) entry which is preliminary data.</text>
</comment>
<dbReference type="InterPro" id="IPR009057">
    <property type="entry name" value="Homeodomain-like_sf"/>
</dbReference>
<name>A0A943EH91_9FIRM</name>
<gene>
    <name evidence="1" type="ORF">KHX14_04780</name>
</gene>
<dbReference type="Gene3D" id="1.10.10.60">
    <property type="entry name" value="Homeodomain-like"/>
    <property type="match status" value="1"/>
</dbReference>
<dbReference type="EMBL" id="JAGZCC010000021">
    <property type="protein sequence ID" value="MBS5588119.1"/>
    <property type="molecule type" value="Genomic_DNA"/>
</dbReference>
<accession>A0A943EH91</accession>
<evidence type="ECO:0000313" key="1">
    <source>
        <dbReference type="EMBL" id="MBS5588119.1"/>
    </source>
</evidence>
<protein>
    <submittedName>
        <fullName evidence="1">Transposase</fullName>
    </submittedName>
</protein>
<reference evidence="1" key="1">
    <citation type="submission" date="2021-02" db="EMBL/GenBank/DDBJ databases">
        <title>Infant gut strain persistence is associated with maternal origin, phylogeny, and functional potential including surface adhesion and iron acquisition.</title>
        <authorList>
            <person name="Lou Y.C."/>
        </authorList>
    </citation>
    <scope>NUCLEOTIDE SEQUENCE</scope>
    <source>
        <strain evidence="1">L3_108_000G1_dasL3_108_000G1_metabat.metabat.11</strain>
    </source>
</reference>
<organism evidence="1 2">
    <name type="scientific">Thomasclavelia spiroformis</name>
    <dbReference type="NCBI Taxonomy" id="29348"/>
    <lineage>
        <taxon>Bacteria</taxon>
        <taxon>Bacillati</taxon>
        <taxon>Bacillota</taxon>
        <taxon>Erysipelotrichia</taxon>
        <taxon>Erysipelotrichales</taxon>
        <taxon>Coprobacillaceae</taxon>
        <taxon>Thomasclavelia</taxon>
    </lineage>
</organism>
<dbReference type="Proteomes" id="UP000751224">
    <property type="component" value="Unassembled WGS sequence"/>
</dbReference>
<dbReference type="AlphaFoldDB" id="A0A943EH91"/>
<dbReference type="SUPFAM" id="SSF46689">
    <property type="entry name" value="Homeodomain-like"/>
    <property type="match status" value="1"/>
</dbReference>
<dbReference type="RefSeq" id="WP_297671774.1">
    <property type="nucleotide sequence ID" value="NZ_JAGZCC010000021.1"/>
</dbReference>
<evidence type="ECO:0000313" key="2">
    <source>
        <dbReference type="Proteomes" id="UP000751224"/>
    </source>
</evidence>
<sequence>MIKPTFTDEFKQGVVQYVLEYPDESKVTIAKQFGIADSTVNKLLKDASNNNGVINSSDEAKEIARLKKN</sequence>
<proteinExistence type="predicted"/>